<sequence>MTDDNAAQTRKSFVHSVKGKAKEVAGAVTGNDSLTAQGQLEQTEAKERRQASRIDAEADAEAAEARDMAAEAQRAGAQERQAAEVLAAESKTSVRTQEAAQQTAAEQAGRRDAARAHTQAEADVQSAALRASAQERQQVAEAQSEYDAALDEYRGEVTDAARAEAEADRLRRRAESADPHS</sequence>
<feature type="compositionally biased region" description="Low complexity" evidence="1">
    <location>
        <begin position="96"/>
        <end position="107"/>
    </location>
</feature>
<proteinExistence type="predicted"/>
<keyword evidence="3" id="KW-1185">Reference proteome</keyword>
<feature type="compositionally biased region" description="Basic and acidic residues" evidence="1">
    <location>
        <begin position="43"/>
        <end position="56"/>
    </location>
</feature>
<dbReference type="EMBL" id="LAUZ02000125">
    <property type="protein sequence ID" value="KKE99015.1"/>
    <property type="molecule type" value="Genomic_DNA"/>
</dbReference>
<evidence type="ECO:0000313" key="3">
    <source>
        <dbReference type="Proteomes" id="UP000034150"/>
    </source>
</evidence>
<feature type="compositionally biased region" description="Polar residues" evidence="1">
    <location>
        <begin position="1"/>
        <end position="11"/>
    </location>
</feature>
<dbReference type="PATRIC" id="fig|1807.13.peg.5800"/>
<organism evidence="2 3">
    <name type="scientific">Mycolicibacterium obuense</name>
    <dbReference type="NCBI Taxonomy" id="1807"/>
    <lineage>
        <taxon>Bacteria</taxon>
        <taxon>Bacillati</taxon>
        <taxon>Actinomycetota</taxon>
        <taxon>Actinomycetes</taxon>
        <taxon>Mycobacteriales</taxon>
        <taxon>Mycobacteriaceae</taxon>
        <taxon>Mycolicibacterium</taxon>
    </lineage>
</organism>
<feature type="region of interest" description="Disordered" evidence="1">
    <location>
        <begin position="1"/>
        <end position="144"/>
    </location>
</feature>
<feature type="compositionally biased region" description="Polar residues" evidence="1">
    <location>
        <begin position="30"/>
        <end position="42"/>
    </location>
</feature>
<comment type="caution">
    <text evidence="2">The sequence shown here is derived from an EMBL/GenBank/DDBJ whole genome shotgun (WGS) entry which is preliminary data.</text>
</comment>
<dbReference type="Proteomes" id="UP000034150">
    <property type="component" value="Unassembled WGS sequence"/>
</dbReference>
<feature type="compositionally biased region" description="Basic and acidic residues" evidence="1">
    <location>
        <begin position="108"/>
        <end position="120"/>
    </location>
</feature>
<gene>
    <name evidence="2" type="ORF">WN67_26250</name>
</gene>
<evidence type="ECO:0000256" key="1">
    <source>
        <dbReference type="SAM" id="MobiDB-lite"/>
    </source>
</evidence>
<dbReference type="InterPro" id="IPR036629">
    <property type="entry name" value="YjbJ_sf"/>
</dbReference>
<evidence type="ECO:0000313" key="2">
    <source>
        <dbReference type="EMBL" id="KKE99015.1"/>
    </source>
</evidence>
<protein>
    <submittedName>
        <fullName evidence="2">General stress protein CsbD</fullName>
    </submittedName>
</protein>
<dbReference type="RefSeq" id="WP_046366009.1">
    <property type="nucleotide sequence ID" value="NZ_CALTXN010000001.1"/>
</dbReference>
<dbReference type="SUPFAM" id="SSF69047">
    <property type="entry name" value="Hypothetical protein YjbJ"/>
    <property type="match status" value="1"/>
</dbReference>
<feature type="compositionally biased region" description="Low complexity" evidence="1">
    <location>
        <begin position="70"/>
        <end position="84"/>
    </location>
</feature>
<feature type="region of interest" description="Disordered" evidence="1">
    <location>
        <begin position="159"/>
        <end position="181"/>
    </location>
</feature>
<dbReference type="AlphaFoldDB" id="A0A0M2JPZ8"/>
<accession>A0A0M2JPZ8</accession>
<dbReference type="STRING" id="1807.MOBUDSM44075_02462"/>
<dbReference type="OrthoDB" id="4633813at2"/>
<name>A0A0M2JPZ8_9MYCO</name>
<reference evidence="2 3" key="1">
    <citation type="journal article" date="2015" name="Genome Announc.">
        <title>Draft Genome Sequence of Mycobacterium obuense Strain UC1, Isolated from Patient Sputum.</title>
        <authorList>
            <person name="Greninger A.L."/>
            <person name="Cunningham G."/>
            <person name="Hsu E.D."/>
            <person name="Yu J.M."/>
            <person name="Chiu C.Y."/>
            <person name="Miller S."/>
        </authorList>
    </citation>
    <scope>NUCLEOTIDE SEQUENCE [LARGE SCALE GENOMIC DNA]</scope>
    <source>
        <strain evidence="2 3">UC1</strain>
    </source>
</reference>